<accession>A0A8T3BKE3</accession>
<comment type="cofactor">
    <cofactor evidence="16 19">
        <name>heme b</name>
        <dbReference type="ChEBI" id="CHEBI:60344"/>
    </cofactor>
    <text evidence="16 19">Binds 1 heme b (iron(II)-protoporphyrin IX) group per subunit.</text>
</comment>
<evidence type="ECO:0000256" key="17">
    <source>
        <dbReference type="PIRSR" id="PIRSR600823-4"/>
    </source>
</evidence>
<evidence type="ECO:0000256" key="1">
    <source>
        <dbReference type="ARBA" id="ARBA00000189"/>
    </source>
</evidence>
<dbReference type="InterPro" id="IPR000823">
    <property type="entry name" value="Peroxidase_pln"/>
</dbReference>
<gene>
    <name evidence="21" type="ORF">KFK09_010365</name>
</gene>
<comment type="similarity">
    <text evidence="3">Belongs to the peroxidase family. Ascorbate peroxidase subfamily.</text>
</comment>
<dbReference type="CDD" id="cd00693">
    <property type="entry name" value="secretory_peroxidase"/>
    <property type="match status" value="1"/>
</dbReference>
<dbReference type="InterPro" id="IPR033905">
    <property type="entry name" value="Secretory_peroxidase"/>
</dbReference>
<feature type="disulfide bond" evidence="18">
    <location>
        <begin position="119"/>
        <end position="326"/>
    </location>
</feature>
<evidence type="ECO:0000256" key="4">
    <source>
        <dbReference type="ARBA" id="ARBA00012313"/>
    </source>
</evidence>
<feature type="binding site" description="axial binding residue" evidence="16">
    <location>
        <position position="191"/>
    </location>
    <ligand>
        <name>heme b</name>
        <dbReference type="ChEBI" id="CHEBI:60344"/>
    </ligand>
    <ligandPart>
        <name>Fe</name>
        <dbReference type="ChEBI" id="CHEBI:18248"/>
    </ligandPart>
</feature>
<evidence type="ECO:0000256" key="2">
    <source>
        <dbReference type="ARBA" id="ARBA00002322"/>
    </source>
</evidence>
<feature type="chain" id="PRO_5035967168" description="Peroxidase" evidence="19">
    <location>
        <begin position="20"/>
        <end position="334"/>
    </location>
</feature>
<dbReference type="Proteomes" id="UP000829196">
    <property type="component" value="Unassembled WGS sequence"/>
</dbReference>
<feature type="disulfide bond" evidence="18">
    <location>
        <begin position="198"/>
        <end position="230"/>
    </location>
</feature>
<organism evidence="21 22">
    <name type="scientific">Dendrobium nobile</name>
    <name type="common">Orchid</name>
    <dbReference type="NCBI Taxonomy" id="94219"/>
    <lineage>
        <taxon>Eukaryota</taxon>
        <taxon>Viridiplantae</taxon>
        <taxon>Streptophyta</taxon>
        <taxon>Embryophyta</taxon>
        <taxon>Tracheophyta</taxon>
        <taxon>Spermatophyta</taxon>
        <taxon>Magnoliopsida</taxon>
        <taxon>Liliopsida</taxon>
        <taxon>Asparagales</taxon>
        <taxon>Orchidaceae</taxon>
        <taxon>Epidendroideae</taxon>
        <taxon>Malaxideae</taxon>
        <taxon>Dendrobiinae</taxon>
        <taxon>Dendrobium</taxon>
    </lineage>
</organism>
<dbReference type="Gene3D" id="1.10.520.10">
    <property type="match status" value="1"/>
</dbReference>
<dbReference type="GO" id="GO:0006979">
    <property type="term" value="P:response to oxidative stress"/>
    <property type="evidence" value="ECO:0007669"/>
    <property type="project" value="UniProtKB-UniRule"/>
</dbReference>
<dbReference type="GO" id="GO:0020037">
    <property type="term" value="F:heme binding"/>
    <property type="evidence" value="ECO:0007669"/>
    <property type="project" value="UniProtKB-UniRule"/>
</dbReference>
<feature type="site" description="Transition state stabilizer" evidence="17">
    <location>
        <position position="59"/>
    </location>
</feature>
<dbReference type="GO" id="GO:0046872">
    <property type="term" value="F:metal ion binding"/>
    <property type="evidence" value="ECO:0007669"/>
    <property type="project" value="UniProtKB-UniRule"/>
</dbReference>
<evidence type="ECO:0000256" key="5">
    <source>
        <dbReference type="ARBA" id="ARBA00022559"/>
    </source>
</evidence>
<feature type="signal peptide" evidence="19">
    <location>
        <begin position="1"/>
        <end position="19"/>
    </location>
</feature>
<dbReference type="PROSITE" id="PS50873">
    <property type="entry name" value="PEROXIDASE_4"/>
    <property type="match status" value="1"/>
</dbReference>
<comment type="catalytic activity">
    <reaction evidence="1 19">
        <text>2 a phenolic donor + H2O2 = 2 a phenolic radical donor + 2 H2O</text>
        <dbReference type="Rhea" id="RHEA:56136"/>
        <dbReference type="ChEBI" id="CHEBI:15377"/>
        <dbReference type="ChEBI" id="CHEBI:16240"/>
        <dbReference type="ChEBI" id="CHEBI:139520"/>
        <dbReference type="ChEBI" id="CHEBI:139521"/>
        <dbReference type="EC" id="1.11.1.7"/>
    </reaction>
</comment>
<keyword evidence="22" id="KW-1185">Reference proteome</keyword>
<dbReference type="SMR" id="A0A8T3BKE3"/>
<proteinExistence type="inferred from homology"/>
<dbReference type="OrthoDB" id="2113341at2759"/>
<keyword evidence="19" id="KW-0964">Secreted</keyword>
<dbReference type="PROSITE" id="PS00436">
    <property type="entry name" value="PEROXIDASE_2"/>
    <property type="match status" value="1"/>
</dbReference>
<keyword evidence="12" id="KW-0873">Pyrrolidone carboxylic acid</keyword>
<feature type="binding site" evidence="16">
    <location>
        <position position="258"/>
    </location>
    <ligand>
        <name>Ca(2+)</name>
        <dbReference type="ChEBI" id="CHEBI:29108"/>
        <label>2</label>
    </ligand>
</feature>
<feature type="domain" description="Plant heme peroxidase family profile" evidence="20">
    <location>
        <begin position="22"/>
        <end position="330"/>
    </location>
</feature>
<keyword evidence="7 16" id="KW-0479">Metal-binding</keyword>
<dbReference type="PRINTS" id="PR00461">
    <property type="entry name" value="PLPEROXIDASE"/>
</dbReference>
<sequence length="334" mass="37139">MACVTGFLLFFFFITPAFTANKLRNHFYKSSCPAAEELVRQTVQDYYLADHDIAAGVIRLFFHDCFVRGCDGSILLDMSPYPDKAAEKSSPANIGLYGEDVIDAAKFQLEHICPETVSCADIVAFAARDAAVIAGIPFYSVPSGRRDGIVSLAEEVRWNLPAPFFDAAKQTKYFKNKGFSQEEMVVLVGAHSLGGAHCSSFAYRLYNFSDGRIQDPSIEPSYAQFLKLRCPAPKGIMAGALYPNKKVDFGGESAMKLDGSYYSLLKQGMGLLESDQSLMKDMKTRRLVRKMNKHPRRWAEKFAVAMIKLGKLDVLTGDQGEVRKTCRIINKRGD</sequence>
<evidence type="ECO:0000256" key="15">
    <source>
        <dbReference type="PIRSR" id="PIRSR600823-2"/>
    </source>
</evidence>
<keyword evidence="19" id="KW-0732">Signal</keyword>
<keyword evidence="5 19" id="KW-0575">Peroxidase</keyword>
<evidence type="ECO:0000256" key="16">
    <source>
        <dbReference type="PIRSR" id="PIRSR600823-3"/>
    </source>
</evidence>
<feature type="active site" description="Proton acceptor" evidence="14">
    <location>
        <position position="63"/>
    </location>
</feature>
<keyword evidence="9 19" id="KW-0560">Oxidoreductase</keyword>
<feature type="binding site" evidence="16">
    <location>
        <position position="69"/>
    </location>
    <ligand>
        <name>Ca(2+)</name>
        <dbReference type="ChEBI" id="CHEBI:29108"/>
        <label>1</label>
    </ligand>
</feature>
<feature type="disulfide bond" evidence="18">
    <location>
        <begin position="65"/>
        <end position="70"/>
    </location>
</feature>
<feature type="binding site" evidence="16">
    <location>
        <position position="87"/>
    </location>
    <ligand>
        <name>Ca(2+)</name>
        <dbReference type="ChEBI" id="CHEBI:29108"/>
        <label>1</label>
    </ligand>
</feature>
<feature type="binding site" evidence="16">
    <location>
        <position position="64"/>
    </location>
    <ligand>
        <name>Ca(2+)</name>
        <dbReference type="ChEBI" id="CHEBI:29108"/>
        <label>1</label>
    </ligand>
</feature>
<keyword evidence="8 16" id="KW-0106">Calcium</keyword>
<evidence type="ECO:0000256" key="12">
    <source>
        <dbReference type="ARBA" id="ARBA00023283"/>
    </source>
</evidence>
<feature type="disulfide bond" evidence="18">
    <location>
        <begin position="32"/>
        <end position="113"/>
    </location>
</feature>
<dbReference type="Pfam" id="PF00141">
    <property type="entry name" value="peroxidase"/>
    <property type="match status" value="1"/>
</dbReference>
<dbReference type="InterPro" id="IPR019794">
    <property type="entry name" value="Peroxidases_AS"/>
</dbReference>
<dbReference type="GO" id="GO:0042744">
    <property type="term" value="P:hydrogen peroxide catabolic process"/>
    <property type="evidence" value="ECO:0007669"/>
    <property type="project" value="UniProtKB-KW"/>
</dbReference>
<evidence type="ECO:0000313" key="22">
    <source>
        <dbReference type="Proteomes" id="UP000829196"/>
    </source>
</evidence>
<evidence type="ECO:0000256" key="18">
    <source>
        <dbReference type="PIRSR" id="PIRSR600823-5"/>
    </source>
</evidence>
<evidence type="ECO:0000256" key="19">
    <source>
        <dbReference type="RuleBase" id="RU362060"/>
    </source>
</evidence>
<comment type="function">
    <text evidence="2">Removal of H(2)O(2), oxidation of toxic reductants, biosynthesis and degradation of lignin, suberization, auxin catabolism, response to environmental stresses such as wounding, pathogen attack and oxidative stress. These functions might be dependent on each isozyme/isoform in each plant tissue.</text>
</comment>
<evidence type="ECO:0000256" key="11">
    <source>
        <dbReference type="ARBA" id="ARBA00023157"/>
    </source>
</evidence>
<dbReference type="GO" id="GO:0140825">
    <property type="term" value="F:lactoperoxidase activity"/>
    <property type="evidence" value="ECO:0007669"/>
    <property type="project" value="UniProtKB-EC"/>
</dbReference>
<reference evidence="21" key="1">
    <citation type="journal article" date="2022" name="Front. Genet.">
        <title>Chromosome-Scale Assembly of the Dendrobium nobile Genome Provides Insights Into the Molecular Mechanism of the Biosynthesis of the Medicinal Active Ingredient of Dendrobium.</title>
        <authorList>
            <person name="Xu Q."/>
            <person name="Niu S.-C."/>
            <person name="Li K.-L."/>
            <person name="Zheng P.-J."/>
            <person name="Zhang X.-J."/>
            <person name="Jia Y."/>
            <person name="Liu Y."/>
            <person name="Niu Y.-X."/>
            <person name="Yu L.-H."/>
            <person name="Chen D.-F."/>
            <person name="Zhang G.-Q."/>
        </authorList>
    </citation>
    <scope>NUCLEOTIDE SEQUENCE</scope>
    <source>
        <tissue evidence="21">Leaf</tissue>
    </source>
</reference>
<dbReference type="FunFam" id="1.10.420.10:FF:000001">
    <property type="entry name" value="Peroxidase"/>
    <property type="match status" value="1"/>
</dbReference>
<dbReference type="PANTHER" id="PTHR31235">
    <property type="entry name" value="PEROXIDASE 25-RELATED"/>
    <property type="match status" value="1"/>
</dbReference>
<feature type="binding site" evidence="16">
    <location>
        <position position="67"/>
    </location>
    <ligand>
        <name>Ca(2+)</name>
        <dbReference type="ChEBI" id="CHEBI:29108"/>
        <label>1</label>
    </ligand>
</feature>
<dbReference type="GO" id="GO:0005576">
    <property type="term" value="C:extracellular region"/>
    <property type="evidence" value="ECO:0007669"/>
    <property type="project" value="UniProtKB-SubCell"/>
</dbReference>
<feature type="binding site" evidence="15">
    <location>
        <position position="161"/>
    </location>
    <ligand>
        <name>substrate</name>
    </ligand>
</feature>
<dbReference type="InterPro" id="IPR019793">
    <property type="entry name" value="Peroxidases_heam-ligand_BS"/>
</dbReference>
<evidence type="ECO:0000313" key="21">
    <source>
        <dbReference type="EMBL" id="KAI0514330.1"/>
    </source>
</evidence>
<dbReference type="SUPFAM" id="SSF48113">
    <property type="entry name" value="Heme-dependent peroxidases"/>
    <property type="match status" value="1"/>
</dbReference>
<evidence type="ECO:0000256" key="3">
    <source>
        <dbReference type="ARBA" id="ARBA00006873"/>
    </source>
</evidence>
<name>A0A8T3BKE3_DENNO</name>
<dbReference type="EC" id="1.11.1.7" evidence="4 19"/>
<evidence type="ECO:0000256" key="10">
    <source>
        <dbReference type="ARBA" id="ARBA00023004"/>
    </source>
</evidence>
<comment type="caution">
    <text evidence="21">The sequence shown here is derived from an EMBL/GenBank/DDBJ whole genome shotgun (WGS) entry which is preliminary data.</text>
</comment>
<comment type="cofactor">
    <cofactor evidence="16 19">
        <name>Ca(2+)</name>
        <dbReference type="ChEBI" id="CHEBI:29108"/>
    </cofactor>
    <text evidence="16 19">Binds 2 calcium ions per subunit.</text>
</comment>
<evidence type="ECO:0000256" key="14">
    <source>
        <dbReference type="PIRSR" id="PIRSR600823-1"/>
    </source>
</evidence>
<dbReference type="InterPro" id="IPR010255">
    <property type="entry name" value="Haem_peroxidase_sf"/>
</dbReference>
<comment type="subcellular location">
    <subcellularLocation>
        <location evidence="19">Secreted</location>
    </subcellularLocation>
</comment>
<evidence type="ECO:0000259" key="20">
    <source>
        <dbReference type="PROSITE" id="PS50873"/>
    </source>
</evidence>
<dbReference type="PRINTS" id="PR00458">
    <property type="entry name" value="PEROXIDASE"/>
</dbReference>
<dbReference type="PROSITE" id="PS00435">
    <property type="entry name" value="PEROXIDASE_1"/>
    <property type="match status" value="1"/>
</dbReference>
<keyword evidence="6 19" id="KW-0349">Heme</keyword>
<dbReference type="AlphaFoldDB" id="A0A8T3BKE3"/>
<feature type="binding site" evidence="16">
    <location>
        <position position="71"/>
    </location>
    <ligand>
        <name>Ca(2+)</name>
        <dbReference type="ChEBI" id="CHEBI:29108"/>
        <label>1</label>
    </ligand>
</feature>
<evidence type="ECO:0000256" key="13">
    <source>
        <dbReference type="ARBA" id="ARBA00023324"/>
    </source>
</evidence>
<dbReference type="EMBL" id="JAGYWB010000008">
    <property type="protein sequence ID" value="KAI0514330.1"/>
    <property type="molecule type" value="Genomic_DNA"/>
</dbReference>
<protein>
    <recommendedName>
        <fullName evidence="4 19">Peroxidase</fullName>
        <ecNumber evidence="4 19">1.11.1.7</ecNumber>
    </recommendedName>
</protein>
<keyword evidence="10 16" id="KW-0408">Iron</keyword>
<dbReference type="InterPro" id="IPR002016">
    <property type="entry name" value="Haem_peroxidase"/>
</dbReference>
<evidence type="ECO:0000256" key="8">
    <source>
        <dbReference type="ARBA" id="ARBA00022837"/>
    </source>
</evidence>
<evidence type="ECO:0000256" key="7">
    <source>
        <dbReference type="ARBA" id="ARBA00022723"/>
    </source>
</evidence>
<keyword evidence="13 19" id="KW-0376">Hydrogen peroxide</keyword>
<dbReference type="Gene3D" id="1.10.420.10">
    <property type="entry name" value="Peroxidase, domain 2"/>
    <property type="match status" value="1"/>
</dbReference>
<feature type="binding site" evidence="16">
    <location>
        <position position="73"/>
    </location>
    <ligand>
        <name>Ca(2+)</name>
        <dbReference type="ChEBI" id="CHEBI:29108"/>
        <label>1</label>
    </ligand>
</feature>
<evidence type="ECO:0000256" key="6">
    <source>
        <dbReference type="ARBA" id="ARBA00022617"/>
    </source>
</evidence>
<dbReference type="FunFam" id="1.10.520.10:FF:000008">
    <property type="entry name" value="Peroxidase"/>
    <property type="match status" value="1"/>
</dbReference>
<evidence type="ECO:0000256" key="9">
    <source>
        <dbReference type="ARBA" id="ARBA00023002"/>
    </source>
</evidence>
<comment type="similarity">
    <text evidence="19">Belongs to the peroxidase family. Classical plant (class III) peroxidase subfamily.</text>
</comment>
<keyword evidence="11 18" id="KW-1015">Disulfide bond</keyword>